<protein>
    <submittedName>
        <fullName evidence="1">Uncharacterized protein</fullName>
    </submittedName>
</protein>
<evidence type="ECO:0000313" key="1">
    <source>
        <dbReference type="EMBL" id="GHG71656.1"/>
    </source>
</evidence>
<keyword evidence="2" id="KW-1185">Reference proteome</keyword>
<dbReference type="EMBL" id="BNAO01000005">
    <property type="protein sequence ID" value="GHG71656.1"/>
    <property type="molecule type" value="Genomic_DNA"/>
</dbReference>
<comment type="caution">
    <text evidence="1">The sequence shown here is derived from an EMBL/GenBank/DDBJ whole genome shotgun (WGS) entry which is preliminary data.</text>
</comment>
<proteinExistence type="predicted"/>
<dbReference type="Proteomes" id="UP000659697">
    <property type="component" value="Unassembled WGS sequence"/>
</dbReference>
<gene>
    <name evidence="1" type="ORF">GCM10010919_23270</name>
</gene>
<organism evidence="1 2">
    <name type="scientific">Alishewanella longhuensis</name>
    <dbReference type="NCBI Taxonomy" id="1091037"/>
    <lineage>
        <taxon>Bacteria</taxon>
        <taxon>Pseudomonadati</taxon>
        <taxon>Pseudomonadota</taxon>
        <taxon>Gammaproteobacteria</taxon>
        <taxon>Alteromonadales</taxon>
        <taxon>Alteromonadaceae</taxon>
        <taxon>Alishewanella</taxon>
    </lineage>
</organism>
<name>A0ABQ3KZD4_9ALTE</name>
<reference evidence="2" key="1">
    <citation type="journal article" date="2019" name="Int. J. Syst. Evol. Microbiol.">
        <title>The Global Catalogue of Microorganisms (GCM) 10K type strain sequencing project: providing services to taxonomists for standard genome sequencing and annotation.</title>
        <authorList>
            <consortium name="The Broad Institute Genomics Platform"/>
            <consortium name="The Broad Institute Genome Sequencing Center for Infectious Disease"/>
            <person name="Wu L."/>
            <person name="Ma J."/>
        </authorList>
    </citation>
    <scope>NUCLEOTIDE SEQUENCE [LARGE SCALE GENOMIC DNA]</scope>
    <source>
        <strain evidence="2">CGMCC 1.7003</strain>
    </source>
</reference>
<accession>A0ABQ3KZD4</accession>
<sequence>MLWRSGITNLGLRMWLGAPKHQTDVNFLDLDPLSHRKPYLVCLCWSAPASRFVNDRVLCTFSVDLQIDGFAIKLL</sequence>
<evidence type="ECO:0000313" key="2">
    <source>
        <dbReference type="Proteomes" id="UP000659697"/>
    </source>
</evidence>